<dbReference type="Pfam" id="PF03259">
    <property type="entry name" value="Robl_LC7"/>
    <property type="match status" value="1"/>
</dbReference>
<dbReference type="Proteomes" id="UP000885826">
    <property type="component" value="Unassembled WGS sequence"/>
</dbReference>
<dbReference type="AlphaFoldDB" id="A0A9C9EMZ5"/>
<reference evidence="2" key="1">
    <citation type="journal article" date="2020" name="mSystems">
        <title>Genome- and Community-Level Interaction Insights into Carbon Utilization and Element Cycling Functions of Hydrothermarchaeota in Hydrothermal Sediment.</title>
        <authorList>
            <person name="Zhou Z."/>
            <person name="Liu Y."/>
            <person name="Xu W."/>
            <person name="Pan J."/>
            <person name="Luo Z.H."/>
            <person name="Li M."/>
        </authorList>
    </citation>
    <scope>NUCLEOTIDE SEQUENCE</scope>
    <source>
        <strain evidence="2">HyVt-388</strain>
    </source>
</reference>
<dbReference type="Gene3D" id="3.30.450.30">
    <property type="entry name" value="Dynein light chain 2a, cytoplasmic"/>
    <property type="match status" value="1"/>
</dbReference>
<accession>A0A9C9EMZ5</accession>
<dbReference type="SMART" id="SM00960">
    <property type="entry name" value="Robl_LC7"/>
    <property type="match status" value="1"/>
</dbReference>
<evidence type="ECO:0000313" key="3">
    <source>
        <dbReference type="Proteomes" id="UP000885826"/>
    </source>
</evidence>
<evidence type="ECO:0000259" key="1">
    <source>
        <dbReference type="SMART" id="SM00960"/>
    </source>
</evidence>
<dbReference type="SUPFAM" id="SSF103196">
    <property type="entry name" value="Roadblock/LC7 domain"/>
    <property type="match status" value="1"/>
</dbReference>
<comment type="caution">
    <text evidence="2">The sequence shown here is derived from an EMBL/GenBank/DDBJ whole genome shotgun (WGS) entry which is preliminary data.</text>
</comment>
<dbReference type="EMBL" id="DRIG01000044">
    <property type="protein sequence ID" value="HEC78336.1"/>
    <property type="molecule type" value="Genomic_DNA"/>
</dbReference>
<evidence type="ECO:0000313" key="2">
    <source>
        <dbReference type="EMBL" id="HEC78336.1"/>
    </source>
</evidence>
<name>A0A9C9EMZ5_UNCW3</name>
<dbReference type="InterPro" id="IPR004942">
    <property type="entry name" value="Roadblock/LAMTOR2_dom"/>
</dbReference>
<gene>
    <name evidence="2" type="ORF">ENI34_04235</name>
</gene>
<sequence length="198" mass="22463">MKEEKKEVEAVAVPEPEVKEEKKEVEAVAVPEPEVKEEKKEVEAVAVPEPEVKEEKKEVEAVAVPEPEVKEEKKEVEVVVPLASLEKPIKKLLDIKTVKGAFICSRDGLLIQNYYKEYADIEELCAMIAAIYNEAEESFRFLKEGRVEKFIIEKNDETICVITAGDSLFTVITRKETKPGLVFVYARKVIDEIREILG</sequence>
<protein>
    <submittedName>
        <fullName evidence="2">Roadblock/LC7 domain-containing protein</fullName>
    </submittedName>
</protein>
<feature type="domain" description="Roadblock/LAMTOR2" evidence="1">
    <location>
        <begin position="85"/>
        <end position="173"/>
    </location>
</feature>
<proteinExistence type="predicted"/>
<organism evidence="2 3">
    <name type="scientific">candidate division WOR-3 bacterium</name>
    <dbReference type="NCBI Taxonomy" id="2052148"/>
    <lineage>
        <taxon>Bacteria</taxon>
        <taxon>Bacteria division WOR-3</taxon>
    </lineage>
</organism>